<comment type="subcellular location">
    <subcellularLocation>
        <location evidence="1">Golgi apparatus membrane</location>
        <topology evidence="1">Single-pass type II membrane protein</topology>
    </subcellularLocation>
</comment>
<name>A0AAV9DFB1_ACOCL</name>
<dbReference type="Proteomes" id="UP001180020">
    <property type="component" value="Unassembled WGS sequence"/>
</dbReference>
<evidence type="ECO:0000313" key="7">
    <source>
        <dbReference type="EMBL" id="KAK1298792.1"/>
    </source>
</evidence>
<dbReference type="EMBL" id="JAUJYO010000014">
    <property type="protein sequence ID" value="KAK1298792.1"/>
    <property type="molecule type" value="Genomic_DNA"/>
</dbReference>
<evidence type="ECO:0000256" key="1">
    <source>
        <dbReference type="ARBA" id="ARBA00004323"/>
    </source>
</evidence>
<dbReference type="PANTHER" id="PTHR20961">
    <property type="entry name" value="GLYCOSYLTRANSFERASE"/>
    <property type="match status" value="1"/>
</dbReference>
<evidence type="ECO:0000256" key="3">
    <source>
        <dbReference type="ARBA" id="ARBA00022676"/>
    </source>
</evidence>
<reference evidence="7" key="1">
    <citation type="journal article" date="2023" name="Nat. Commun.">
        <title>Diploid and tetraploid genomes of Acorus and the evolution of monocots.</title>
        <authorList>
            <person name="Ma L."/>
            <person name="Liu K.W."/>
            <person name="Li Z."/>
            <person name="Hsiao Y.Y."/>
            <person name="Qi Y."/>
            <person name="Fu T."/>
            <person name="Tang G.D."/>
            <person name="Zhang D."/>
            <person name="Sun W.H."/>
            <person name="Liu D.K."/>
            <person name="Li Y."/>
            <person name="Chen G.Z."/>
            <person name="Liu X.D."/>
            <person name="Liao X.Y."/>
            <person name="Jiang Y.T."/>
            <person name="Yu X."/>
            <person name="Hao Y."/>
            <person name="Huang J."/>
            <person name="Zhao X.W."/>
            <person name="Ke S."/>
            <person name="Chen Y.Y."/>
            <person name="Wu W.L."/>
            <person name="Hsu J.L."/>
            <person name="Lin Y.F."/>
            <person name="Huang M.D."/>
            <person name="Li C.Y."/>
            <person name="Huang L."/>
            <person name="Wang Z.W."/>
            <person name="Zhao X."/>
            <person name="Zhong W.Y."/>
            <person name="Peng D.H."/>
            <person name="Ahmad S."/>
            <person name="Lan S."/>
            <person name="Zhang J.S."/>
            <person name="Tsai W.C."/>
            <person name="Van de Peer Y."/>
            <person name="Liu Z.J."/>
        </authorList>
    </citation>
    <scope>NUCLEOTIDE SEQUENCE</scope>
    <source>
        <strain evidence="7">CP</strain>
    </source>
</reference>
<sequence>MGFVRLESNLARSFSRTEARKISCAAVLTCLLFSLAFVAVIQPYMDPFPILGLRVTVGGRSTMLVMEDESGSGELESGVLEVAAGSQFVSSPPKNKISCNNDPRSDLCEMIGDVRIQGNKSSVILVTDTGTDNQKWTIRPYPRKGDESAMGNVRHVTLKYSARDTNTLPRCDVNHSVPVVVFSDRGYTGNLFHDFTDVIVPLFLTSREFDGEVQFMVTHMSRWWLNKYKRILSKLSNYEILDFDADARAHCFPRALVGLRCHKELSIDPARAPNGYDMSDFRAFLRDAYALNRSRPLAPRAEGPRARPRLLIVVRNRTRSFVNIGDVTRAAREAGFEPVSMEAAVWTDLAKVARVVNSCDAMLGVHGAGLTNFLFLPTNATLVQVVPWGGLEGICRLDFGRPALDAKIKYMEYIIKKEESTLIDNYPSDHELFRDPLAYHKRGWGGLRIFLDQQNVRVDVGRFGVFLKEVYDNLGW</sequence>
<keyword evidence="5" id="KW-0325">Glycoprotein</keyword>
<keyword evidence="4" id="KW-0808">Transferase</keyword>
<evidence type="ECO:0000259" key="6">
    <source>
        <dbReference type="Pfam" id="PF04577"/>
    </source>
</evidence>
<evidence type="ECO:0000256" key="2">
    <source>
        <dbReference type="ARBA" id="ARBA00004881"/>
    </source>
</evidence>
<accession>A0AAV9DFB1</accession>
<dbReference type="PANTHER" id="PTHR20961:SF5">
    <property type="entry name" value="GLYCOSYLTRANSFERASE-RELATED"/>
    <property type="match status" value="1"/>
</dbReference>
<keyword evidence="8" id="KW-1185">Reference proteome</keyword>
<dbReference type="InterPro" id="IPR049625">
    <property type="entry name" value="Glyco_transf_61_cat"/>
</dbReference>
<dbReference type="GO" id="GO:0016763">
    <property type="term" value="F:pentosyltransferase activity"/>
    <property type="evidence" value="ECO:0007669"/>
    <property type="project" value="UniProtKB-ARBA"/>
</dbReference>
<proteinExistence type="predicted"/>
<protein>
    <recommendedName>
        <fullName evidence="6">Glycosyltransferase 61 catalytic domain-containing protein</fullName>
    </recommendedName>
</protein>
<dbReference type="Pfam" id="PF04577">
    <property type="entry name" value="Glyco_transf_61"/>
    <property type="match status" value="1"/>
</dbReference>
<comment type="pathway">
    <text evidence="2">Glycan metabolism.</text>
</comment>
<gene>
    <name evidence="7" type="ORF">QJS10_CPB14g00274</name>
</gene>
<dbReference type="AlphaFoldDB" id="A0AAV9DFB1"/>
<dbReference type="GO" id="GO:0000139">
    <property type="term" value="C:Golgi membrane"/>
    <property type="evidence" value="ECO:0007669"/>
    <property type="project" value="UniProtKB-SubCell"/>
</dbReference>
<organism evidence="7 8">
    <name type="scientific">Acorus calamus</name>
    <name type="common">Sweet flag</name>
    <dbReference type="NCBI Taxonomy" id="4465"/>
    <lineage>
        <taxon>Eukaryota</taxon>
        <taxon>Viridiplantae</taxon>
        <taxon>Streptophyta</taxon>
        <taxon>Embryophyta</taxon>
        <taxon>Tracheophyta</taxon>
        <taxon>Spermatophyta</taxon>
        <taxon>Magnoliopsida</taxon>
        <taxon>Liliopsida</taxon>
        <taxon>Acoraceae</taxon>
        <taxon>Acorus</taxon>
    </lineage>
</organism>
<evidence type="ECO:0000256" key="4">
    <source>
        <dbReference type="ARBA" id="ARBA00022679"/>
    </source>
</evidence>
<keyword evidence="3" id="KW-0328">Glycosyltransferase</keyword>
<dbReference type="InterPro" id="IPR007657">
    <property type="entry name" value="Glycosyltransferase_61"/>
</dbReference>
<reference evidence="7" key="2">
    <citation type="submission" date="2023-06" db="EMBL/GenBank/DDBJ databases">
        <authorList>
            <person name="Ma L."/>
            <person name="Liu K.-W."/>
            <person name="Li Z."/>
            <person name="Hsiao Y.-Y."/>
            <person name="Qi Y."/>
            <person name="Fu T."/>
            <person name="Tang G."/>
            <person name="Zhang D."/>
            <person name="Sun W.-H."/>
            <person name="Liu D.-K."/>
            <person name="Li Y."/>
            <person name="Chen G.-Z."/>
            <person name="Liu X.-D."/>
            <person name="Liao X.-Y."/>
            <person name="Jiang Y.-T."/>
            <person name="Yu X."/>
            <person name="Hao Y."/>
            <person name="Huang J."/>
            <person name="Zhao X.-W."/>
            <person name="Ke S."/>
            <person name="Chen Y.-Y."/>
            <person name="Wu W.-L."/>
            <person name="Hsu J.-L."/>
            <person name="Lin Y.-F."/>
            <person name="Huang M.-D."/>
            <person name="Li C.-Y."/>
            <person name="Huang L."/>
            <person name="Wang Z.-W."/>
            <person name="Zhao X."/>
            <person name="Zhong W.-Y."/>
            <person name="Peng D.-H."/>
            <person name="Ahmad S."/>
            <person name="Lan S."/>
            <person name="Zhang J.-S."/>
            <person name="Tsai W.-C."/>
            <person name="Van De Peer Y."/>
            <person name="Liu Z.-J."/>
        </authorList>
    </citation>
    <scope>NUCLEOTIDE SEQUENCE</scope>
    <source>
        <strain evidence="7">CP</strain>
        <tissue evidence="7">Leaves</tissue>
    </source>
</reference>
<evidence type="ECO:0000313" key="8">
    <source>
        <dbReference type="Proteomes" id="UP001180020"/>
    </source>
</evidence>
<feature type="domain" description="Glycosyltransferase 61 catalytic" evidence="6">
    <location>
        <begin position="269"/>
        <end position="383"/>
    </location>
</feature>
<evidence type="ECO:0000256" key="5">
    <source>
        <dbReference type="ARBA" id="ARBA00023180"/>
    </source>
</evidence>
<comment type="caution">
    <text evidence="7">The sequence shown here is derived from an EMBL/GenBank/DDBJ whole genome shotgun (WGS) entry which is preliminary data.</text>
</comment>